<evidence type="ECO:0000313" key="4">
    <source>
        <dbReference type="EMBL" id="PPQ39541.1"/>
    </source>
</evidence>
<feature type="transmembrane region" description="Helical" evidence="2">
    <location>
        <begin position="27"/>
        <end position="58"/>
    </location>
</feature>
<dbReference type="EC" id="3.1.3.27" evidence="1"/>
<organism evidence="4 5">
    <name type="scientific">Rhodopila globiformis</name>
    <name type="common">Rhodopseudomonas globiformis</name>
    <dbReference type="NCBI Taxonomy" id="1071"/>
    <lineage>
        <taxon>Bacteria</taxon>
        <taxon>Pseudomonadati</taxon>
        <taxon>Pseudomonadota</taxon>
        <taxon>Alphaproteobacteria</taxon>
        <taxon>Acetobacterales</taxon>
        <taxon>Acetobacteraceae</taxon>
        <taxon>Rhodopila</taxon>
    </lineage>
</organism>
<protein>
    <recommendedName>
        <fullName evidence="1">Phosphatidylglycerophosphatase A</fullName>
        <ecNumber evidence="1">3.1.3.27</ecNumber>
    </recommendedName>
    <alternativeName>
        <fullName evidence="1">Phosphatidylglycerolphosphate phosphatase A</fullName>
    </alternativeName>
</protein>
<comment type="function">
    <text evidence="1">Lipid phosphatase which dephosphorylates phosphatidylglycerophosphate (PGP) to phosphatidylglycerol (PG).</text>
</comment>
<dbReference type="InterPro" id="IPR026037">
    <property type="entry name" value="PgpA"/>
</dbReference>
<dbReference type="InterPro" id="IPR007686">
    <property type="entry name" value="YutG/PgpA"/>
</dbReference>
<dbReference type="PIRSF" id="PIRSF006162">
    <property type="entry name" value="PgpA"/>
    <property type="match status" value="1"/>
</dbReference>
<dbReference type="AlphaFoldDB" id="A0A2S6NNW3"/>
<dbReference type="UniPathway" id="UPA00084">
    <property type="reaction ID" value="UER00504"/>
</dbReference>
<feature type="transmembrane region" description="Helical" evidence="2">
    <location>
        <begin position="121"/>
        <end position="145"/>
    </location>
</feature>
<comment type="caution">
    <text evidence="4">The sequence shown here is derived from an EMBL/GenBank/DDBJ whole genome shotgun (WGS) entry which is preliminary data.</text>
</comment>
<dbReference type="PANTHER" id="PTHR36305:SF1">
    <property type="entry name" value="PHOSPHATIDYLGLYCEROPHOSPHATASE A"/>
    <property type="match status" value="1"/>
</dbReference>
<dbReference type="Proteomes" id="UP000239724">
    <property type="component" value="Unassembled WGS sequence"/>
</dbReference>
<comment type="catalytic activity">
    <reaction evidence="1">
        <text>a 1,2-diacyl-sn-glycero-3-phospho-(1'-sn-glycero-3'-phosphate) + H2O = a 1,2-diacyl-sn-glycero-3-phospho-(1'-sn-glycerol) + phosphate</text>
        <dbReference type="Rhea" id="RHEA:33751"/>
        <dbReference type="ChEBI" id="CHEBI:15377"/>
        <dbReference type="ChEBI" id="CHEBI:43474"/>
        <dbReference type="ChEBI" id="CHEBI:60110"/>
        <dbReference type="ChEBI" id="CHEBI:64716"/>
        <dbReference type="EC" id="3.1.3.27"/>
    </reaction>
</comment>
<dbReference type="OrthoDB" id="9804091at2"/>
<keyword evidence="1" id="KW-0443">Lipid metabolism</keyword>
<keyword evidence="1" id="KW-0378">Hydrolase</keyword>
<gene>
    <name evidence="4" type="ORF">CCS01_01210</name>
</gene>
<dbReference type="CDD" id="cd06971">
    <property type="entry name" value="PgpA"/>
    <property type="match status" value="1"/>
</dbReference>
<dbReference type="InterPro" id="IPR036681">
    <property type="entry name" value="PgpA-like_sf"/>
</dbReference>
<evidence type="ECO:0000256" key="1">
    <source>
        <dbReference type="PIRNR" id="PIRNR006162"/>
    </source>
</evidence>
<dbReference type="Gene3D" id="1.10.3760.10">
    <property type="entry name" value="PgpA-like"/>
    <property type="match status" value="1"/>
</dbReference>
<dbReference type="GO" id="GO:0006655">
    <property type="term" value="P:phosphatidylglycerol biosynthetic process"/>
    <property type="evidence" value="ECO:0007669"/>
    <property type="project" value="UniProtKB-UniPathway"/>
</dbReference>
<dbReference type="PANTHER" id="PTHR36305">
    <property type="entry name" value="PHOSPHATIDYLGLYCEROPHOSPHATASE A"/>
    <property type="match status" value="1"/>
</dbReference>
<dbReference type="EMBL" id="NHRY01000032">
    <property type="protein sequence ID" value="PPQ39541.1"/>
    <property type="molecule type" value="Genomic_DNA"/>
</dbReference>
<name>A0A2S6NNW3_RHOGL</name>
<keyword evidence="1" id="KW-1003">Cell membrane</keyword>
<keyword evidence="1" id="KW-0442">Lipid degradation</keyword>
<keyword evidence="1" id="KW-1208">Phospholipid metabolism</keyword>
<dbReference type="GO" id="GO:0009395">
    <property type="term" value="P:phospholipid catabolic process"/>
    <property type="evidence" value="ECO:0007669"/>
    <property type="project" value="UniProtKB-KW"/>
</dbReference>
<proteinExistence type="predicted"/>
<feature type="transmembrane region" description="Helical" evidence="2">
    <location>
        <begin position="78"/>
        <end position="100"/>
    </location>
</feature>
<keyword evidence="2" id="KW-1133">Transmembrane helix</keyword>
<keyword evidence="5" id="KW-1185">Reference proteome</keyword>
<feature type="domain" description="YutG/PgpA" evidence="3">
    <location>
        <begin position="7"/>
        <end position="141"/>
    </location>
</feature>
<evidence type="ECO:0000313" key="5">
    <source>
        <dbReference type="Proteomes" id="UP000239724"/>
    </source>
</evidence>
<keyword evidence="1 2" id="KW-0812">Transmembrane</keyword>
<evidence type="ECO:0000256" key="2">
    <source>
        <dbReference type="SAM" id="Phobius"/>
    </source>
</evidence>
<evidence type="ECO:0000259" key="3">
    <source>
        <dbReference type="Pfam" id="PF04608"/>
    </source>
</evidence>
<dbReference type="SUPFAM" id="SSF101307">
    <property type="entry name" value="YutG-like"/>
    <property type="match status" value="1"/>
</dbReference>
<dbReference type="GO" id="GO:0008962">
    <property type="term" value="F:phosphatidylglycerophosphatase activity"/>
    <property type="evidence" value="ECO:0007669"/>
    <property type="project" value="UniProtKB-EC"/>
</dbReference>
<comment type="subcellular location">
    <subcellularLocation>
        <location evidence="1">Cell inner membrane</location>
        <topology evidence="1">Multi-pass membrane protein</topology>
    </subcellularLocation>
</comment>
<keyword evidence="1" id="KW-0460">Magnesium</keyword>
<sequence length="151" mass="15397">MRLARLIAAGFGTGYAPRAPGTVASAAALLVGAVLLAVSPLALALAALAATIGGFIAVELADVTGDPGWVVIDEIAGQWIALLALAWPTLPGLAIAFVLFRLFDIAKPGPVGWADRKHGTFGIMTDDLIAGVLAAAILALLRLLWPGLLLL</sequence>
<reference evidence="4 5" key="1">
    <citation type="journal article" date="2018" name="Arch. Microbiol.">
        <title>New insights into the metabolic potential of the phototrophic purple bacterium Rhodopila globiformis DSM 161(T) from its draft genome sequence and evidence for a vanadium-dependent nitrogenase.</title>
        <authorList>
            <person name="Imhoff J.F."/>
            <person name="Rahn T."/>
            <person name="Kunzel S."/>
            <person name="Neulinger S.C."/>
        </authorList>
    </citation>
    <scope>NUCLEOTIDE SEQUENCE [LARGE SCALE GENOMIC DNA]</scope>
    <source>
        <strain evidence="4 5">DSM 161</strain>
    </source>
</reference>
<dbReference type="GO" id="GO:0046872">
    <property type="term" value="F:metal ion binding"/>
    <property type="evidence" value="ECO:0007669"/>
    <property type="project" value="UniProtKB-KW"/>
</dbReference>
<comment type="pathway">
    <text evidence="1">Phospholipid metabolism; phosphatidylglycerol biosynthesis; phosphatidylglycerol from CDP-diacylglycerol: step 2/2.</text>
</comment>
<keyword evidence="1" id="KW-0595">Phospholipid degradation</keyword>
<accession>A0A2S6NNW3</accession>
<keyword evidence="1 2" id="KW-0472">Membrane</keyword>
<dbReference type="RefSeq" id="WP_104517015.1">
    <property type="nucleotide sequence ID" value="NZ_NHRY01000032.1"/>
</dbReference>
<comment type="cofactor">
    <cofactor evidence="1">
        <name>Mg(2+)</name>
        <dbReference type="ChEBI" id="CHEBI:18420"/>
    </cofactor>
</comment>
<dbReference type="GO" id="GO:0005886">
    <property type="term" value="C:plasma membrane"/>
    <property type="evidence" value="ECO:0007669"/>
    <property type="project" value="UniProtKB-SubCell"/>
</dbReference>
<keyword evidence="1" id="KW-0997">Cell inner membrane</keyword>
<dbReference type="Pfam" id="PF04608">
    <property type="entry name" value="PgpA"/>
    <property type="match status" value="1"/>
</dbReference>
<keyword evidence="1" id="KW-0479">Metal-binding</keyword>